<name>A0A6C0C2W3_9ZZZZ</name>
<protein>
    <submittedName>
        <fullName evidence="1">Uncharacterized protein</fullName>
    </submittedName>
</protein>
<evidence type="ECO:0000313" key="1">
    <source>
        <dbReference type="EMBL" id="QHS98706.1"/>
    </source>
</evidence>
<proteinExistence type="predicted"/>
<organism evidence="1">
    <name type="scientific">viral metagenome</name>
    <dbReference type="NCBI Taxonomy" id="1070528"/>
    <lineage>
        <taxon>unclassified sequences</taxon>
        <taxon>metagenomes</taxon>
        <taxon>organismal metagenomes</taxon>
    </lineage>
</organism>
<sequence length="179" mass="21662">MIGDTIKFLTYEQKTNKEIIRFMEKLDIFKNIKIGDKIGKYNTGDYYIVPQGYTQIFWRYWYSENRNNTWIYLDEDFTEFVKYLDRILLKVNLNNFYKNCILRLLKFINEIIEGLYNLKQTYIDTKKMVAKVDSIILTLLDFKEKVNKSNKKKKKSGNNKLFHTFDDMYIPPNYFDGIL</sequence>
<dbReference type="EMBL" id="MN739321">
    <property type="protein sequence ID" value="QHS98706.1"/>
    <property type="molecule type" value="Genomic_DNA"/>
</dbReference>
<dbReference type="AlphaFoldDB" id="A0A6C0C2W3"/>
<reference evidence="1" key="1">
    <citation type="journal article" date="2020" name="Nature">
        <title>Giant virus diversity and host interactions through global metagenomics.</title>
        <authorList>
            <person name="Schulz F."/>
            <person name="Roux S."/>
            <person name="Paez-Espino D."/>
            <person name="Jungbluth S."/>
            <person name="Walsh D.A."/>
            <person name="Denef V.J."/>
            <person name="McMahon K.D."/>
            <person name="Konstantinidis K.T."/>
            <person name="Eloe-Fadrosh E.A."/>
            <person name="Kyrpides N.C."/>
            <person name="Woyke T."/>
        </authorList>
    </citation>
    <scope>NUCLEOTIDE SEQUENCE</scope>
    <source>
        <strain evidence="1">GVMAG-M-3300020185-18</strain>
    </source>
</reference>
<accession>A0A6C0C2W3</accession>